<evidence type="ECO:0000256" key="5">
    <source>
        <dbReference type="ARBA" id="ARBA00023136"/>
    </source>
</evidence>
<dbReference type="Pfam" id="PF02653">
    <property type="entry name" value="BPD_transp_2"/>
    <property type="match status" value="1"/>
</dbReference>
<evidence type="ECO:0000256" key="2">
    <source>
        <dbReference type="ARBA" id="ARBA00022475"/>
    </source>
</evidence>
<proteinExistence type="predicted"/>
<dbReference type="EMBL" id="CP046244">
    <property type="protein sequence ID" value="QGP92583.1"/>
    <property type="molecule type" value="Genomic_DNA"/>
</dbReference>
<evidence type="ECO:0000256" key="1">
    <source>
        <dbReference type="ARBA" id="ARBA00004651"/>
    </source>
</evidence>
<dbReference type="InterPro" id="IPR001851">
    <property type="entry name" value="ABC_transp_permease"/>
</dbReference>
<dbReference type="GO" id="GO:0005886">
    <property type="term" value="C:plasma membrane"/>
    <property type="evidence" value="ECO:0007669"/>
    <property type="project" value="UniProtKB-SubCell"/>
</dbReference>
<feature type="transmembrane region" description="Helical" evidence="6">
    <location>
        <begin position="273"/>
        <end position="295"/>
    </location>
</feature>
<evidence type="ECO:0000256" key="3">
    <source>
        <dbReference type="ARBA" id="ARBA00022692"/>
    </source>
</evidence>
<feature type="transmembrane region" description="Helical" evidence="6">
    <location>
        <begin position="6"/>
        <end position="28"/>
    </location>
</feature>
<keyword evidence="2" id="KW-1003">Cell membrane</keyword>
<keyword evidence="5 6" id="KW-0472">Membrane</keyword>
<comment type="subcellular location">
    <subcellularLocation>
        <location evidence="1">Cell membrane</location>
        <topology evidence="1">Multi-pass membrane protein</topology>
    </subcellularLocation>
</comment>
<protein>
    <submittedName>
        <fullName evidence="7">Branched-chain amino acid transport system / permease component</fullName>
    </submittedName>
</protein>
<feature type="transmembrane region" description="Helical" evidence="6">
    <location>
        <begin position="40"/>
        <end position="62"/>
    </location>
</feature>
<evidence type="ECO:0000313" key="8">
    <source>
        <dbReference type="Proteomes" id="UP000425916"/>
    </source>
</evidence>
<dbReference type="Proteomes" id="UP000425916">
    <property type="component" value="Chromosome"/>
</dbReference>
<organism evidence="7 8">
    <name type="scientific">Neomoorella glycerini</name>
    <dbReference type="NCBI Taxonomy" id="55779"/>
    <lineage>
        <taxon>Bacteria</taxon>
        <taxon>Bacillati</taxon>
        <taxon>Bacillota</taxon>
        <taxon>Clostridia</taxon>
        <taxon>Neomoorellales</taxon>
        <taxon>Neomoorellaceae</taxon>
        <taxon>Neomoorella</taxon>
    </lineage>
</organism>
<keyword evidence="3 6" id="KW-0812">Transmembrane</keyword>
<gene>
    <name evidence="7" type="ORF">MGLY_19690</name>
</gene>
<dbReference type="OrthoDB" id="9792579at2"/>
<evidence type="ECO:0000256" key="6">
    <source>
        <dbReference type="SAM" id="Phobius"/>
    </source>
</evidence>
<sequence length="311" mass="33031">MSETYLNFAFIITVLQAAIRMSTPLIWATMGGIFSEKAGVLSIGMEGILLVGAFGGFIGAFYTGNLLLGVLIAMLAGGITAAIYGYLTVKIGGSQAVVGTALVLFAAGITGFLYRAIFGVSSNLTNVGMFSDLKIPVLSRIPYIGSILFEQNVLVYLGFMVVLITWFTLYRTAWGLEIRSIGEHPEAADTVGLNVNLYRNICVLISGLLGGIGGAYLSLANANTFVEMMSAEKGYMAFAIIILGKYNPLGALLGCLLFGFADALQLRLQASGINIPFQFLLMLPYVLTLGVTASAGRAEKPAALARPYKKN</sequence>
<keyword evidence="8" id="KW-1185">Reference proteome</keyword>
<dbReference type="PANTHER" id="PTHR43370">
    <property type="entry name" value="SUGAR ABC TRANSPORTER INTEGRAL MEMBRANE PROTEIN-RELATED"/>
    <property type="match status" value="1"/>
</dbReference>
<feature type="transmembrane region" description="Helical" evidence="6">
    <location>
        <begin position="96"/>
        <end position="117"/>
    </location>
</feature>
<name>A0A6I5ZRE6_9FIRM</name>
<evidence type="ECO:0000256" key="4">
    <source>
        <dbReference type="ARBA" id="ARBA00022989"/>
    </source>
</evidence>
<evidence type="ECO:0000313" key="7">
    <source>
        <dbReference type="EMBL" id="QGP92583.1"/>
    </source>
</evidence>
<keyword evidence="4 6" id="KW-1133">Transmembrane helix</keyword>
<feature type="transmembrane region" description="Helical" evidence="6">
    <location>
        <begin position="68"/>
        <end position="89"/>
    </location>
</feature>
<dbReference type="GO" id="GO:0022857">
    <property type="term" value="F:transmembrane transporter activity"/>
    <property type="evidence" value="ECO:0007669"/>
    <property type="project" value="InterPro"/>
</dbReference>
<dbReference type="AlphaFoldDB" id="A0A6I5ZRE6"/>
<dbReference type="RefSeq" id="WP_156273415.1">
    <property type="nucleotide sequence ID" value="NZ_CP046244.1"/>
</dbReference>
<feature type="transmembrane region" description="Helical" evidence="6">
    <location>
        <begin position="197"/>
        <end position="217"/>
    </location>
</feature>
<feature type="transmembrane region" description="Helical" evidence="6">
    <location>
        <begin position="237"/>
        <end position="261"/>
    </location>
</feature>
<dbReference type="CDD" id="cd06580">
    <property type="entry name" value="TM_PBP1_transp_TpRbsC_like"/>
    <property type="match status" value="1"/>
</dbReference>
<dbReference type="PANTHER" id="PTHR43370:SF1">
    <property type="entry name" value="GUANOSINE ABC TRANSPORTER PERMEASE PROTEIN NUPQ"/>
    <property type="match status" value="1"/>
</dbReference>
<accession>A0A6I5ZRE6</accession>
<reference evidence="7 8" key="1">
    <citation type="submission" date="2019-11" db="EMBL/GenBank/DDBJ databases">
        <title>Genome sequence of Moorella glycerini DSM11254.</title>
        <authorList>
            <person name="Poehlein A."/>
            <person name="Boeer T."/>
            <person name="Daniel R."/>
        </authorList>
    </citation>
    <scope>NUCLEOTIDE SEQUENCE [LARGE SCALE GENOMIC DNA]</scope>
    <source>
        <strain evidence="7 8">DSM 11254</strain>
    </source>
</reference>
<feature type="transmembrane region" description="Helical" evidence="6">
    <location>
        <begin position="153"/>
        <end position="176"/>
    </location>
</feature>